<dbReference type="InterPro" id="IPR011817">
    <property type="entry name" value="Uridylate_kinase"/>
</dbReference>
<dbReference type="PANTHER" id="PTHR42833">
    <property type="entry name" value="URIDYLATE KINASE"/>
    <property type="match status" value="1"/>
</dbReference>
<comment type="subcellular location">
    <subcellularLocation>
        <location evidence="1 11">Cytoplasm</location>
    </subcellularLocation>
</comment>
<keyword evidence="14" id="KW-1185">Reference proteome</keyword>
<dbReference type="InterPro" id="IPR001048">
    <property type="entry name" value="Asp/Glu/Uridylate_kinase"/>
</dbReference>
<dbReference type="PIRSF" id="PIRSF005650">
    <property type="entry name" value="Uridylate_kin"/>
    <property type="match status" value="1"/>
</dbReference>
<name>A0ABW6ZTS8_9HYPH</name>
<feature type="binding site" evidence="11">
    <location>
        <begin position="31"/>
        <end position="34"/>
    </location>
    <ligand>
        <name>ATP</name>
        <dbReference type="ChEBI" id="CHEBI:30616"/>
    </ligand>
</feature>
<dbReference type="HAMAP" id="MF_01220_B">
    <property type="entry name" value="PyrH_B"/>
    <property type="match status" value="1"/>
</dbReference>
<feature type="binding site" evidence="11">
    <location>
        <position position="78"/>
    </location>
    <ligand>
        <name>ATP</name>
        <dbReference type="ChEBI" id="CHEBI:30616"/>
    </ligand>
</feature>
<evidence type="ECO:0000256" key="10">
    <source>
        <dbReference type="ARBA" id="ARBA00047767"/>
    </source>
</evidence>
<evidence type="ECO:0000256" key="9">
    <source>
        <dbReference type="ARBA" id="ARBA00022975"/>
    </source>
</evidence>
<comment type="subunit">
    <text evidence="11">Homohexamer.</text>
</comment>
<keyword evidence="4 11" id="KW-0963">Cytoplasm</keyword>
<comment type="similarity">
    <text evidence="3 11">Belongs to the UMP kinase family.</text>
</comment>
<comment type="activity regulation">
    <text evidence="11">Inhibited by UTP.</text>
</comment>
<feature type="domain" description="Aspartate/glutamate/uridylate kinase" evidence="12">
    <location>
        <begin position="27"/>
        <end position="235"/>
    </location>
</feature>
<comment type="caution">
    <text evidence="13">The sequence shown here is derived from an EMBL/GenBank/DDBJ whole genome shotgun (WGS) entry which is preliminary data.</text>
</comment>
<evidence type="ECO:0000256" key="5">
    <source>
        <dbReference type="ARBA" id="ARBA00022679"/>
    </source>
</evidence>
<dbReference type="NCBIfam" id="TIGR02075">
    <property type="entry name" value="pyrH_bact"/>
    <property type="match status" value="1"/>
</dbReference>
<comment type="catalytic activity">
    <reaction evidence="10 11">
        <text>UMP + ATP = UDP + ADP</text>
        <dbReference type="Rhea" id="RHEA:24400"/>
        <dbReference type="ChEBI" id="CHEBI:30616"/>
        <dbReference type="ChEBI" id="CHEBI:57865"/>
        <dbReference type="ChEBI" id="CHEBI:58223"/>
        <dbReference type="ChEBI" id="CHEBI:456216"/>
        <dbReference type="EC" id="2.7.4.22"/>
    </reaction>
</comment>
<feature type="binding site" evidence="11">
    <location>
        <position position="93"/>
    </location>
    <ligand>
        <name>UMP</name>
        <dbReference type="ChEBI" id="CHEBI:57865"/>
    </ligand>
</feature>
<dbReference type="SUPFAM" id="SSF53633">
    <property type="entry name" value="Carbamate kinase-like"/>
    <property type="match status" value="1"/>
</dbReference>
<protein>
    <recommendedName>
        <fullName evidence="11">Uridylate kinase</fullName>
        <shortName evidence="11">UK</shortName>
        <ecNumber evidence="11">2.7.4.22</ecNumber>
    </recommendedName>
    <alternativeName>
        <fullName evidence="11">Uridine monophosphate kinase</fullName>
        <shortName evidence="11">UMP kinase</shortName>
        <shortName evidence="11">UMPK</shortName>
    </alternativeName>
</protein>
<feature type="binding site" evidence="11">
    <location>
        <position position="73"/>
    </location>
    <ligand>
        <name>UMP</name>
        <dbReference type="ChEBI" id="CHEBI:57865"/>
    </ligand>
</feature>
<sequence>MTASTADDSDFPEPPVPFAAPGLPYPRILVKVSGEALMGSEPFGLHPPTVARIARDLVAARALGCEVAVVVGGGNILRGARVAGEDLDRATADHMGMLATVMNGLALEAAIEAAGAPARTLSAIPMPTVCEPYARQPANRHLRRGRIVVLTGGTGNPYFTTDTGAVLRAAELDCDAVLKATNVDGVYTADPKKDPTATRYDRITHDEALARDLKVMDAAAFALAREASLPIIVFDIREPGAIATAAKGEGRVTVVAP</sequence>
<feature type="binding site" evidence="11">
    <location>
        <begin position="154"/>
        <end position="161"/>
    </location>
    <ligand>
        <name>UMP</name>
        <dbReference type="ChEBI" id="CHEBI:57865"/>
    </ligand>
</feature>
<proteinExistence type="inferred from homology"/>
<keyword evidence="5 11" id="KW-0808">Transferase</keyword>
<dbReference type="Proteomes" id="UP001604002">
    <property type="component" value="Unassembled WGS sequence"/>
</dbReference>
<feature type="binding site" evidence="11">
    <location>
        <position position="182"/>
    </location>
    <ligand>
        <name>ATP</name>
        <dbReference type="ChEBI" id="CHEBI:30616"/>
    </ligand>
</feature>
<dbReference type="InterPro" id="IPR015963">
    <property type="entry name" value="Uridylate_kinase_bac"/>
</dbReference>
<evidence type="ECO:0000256" key="11">
    <source>
        <dbReference type="HAMAP-Rule" id="MF_01220"/>
    </source>
</evidence>
<dbReference type="EMBL" id="JBAFVH010000002">
    <property type="protein sequence ID" value="MFG1371184.1"/>
    <property type="molecule type" value="Genomic_DNA"/>
</dbReference>
<dbReference type="InterPro" id="IPR036393">
    <property type="entry name" value="AceGlu_kinase-like_sf"/>
</dbReference>
<feature type="binding site" evidence="11">
    <location>
        <position position="190"/>
    </location>
    <ligand>
        <name>ATP</name>
        <dbReference type="ChEBI" id="CHEBI:30616"/>
    </ligand>
</feature>
<evidence type="ECO:0000256" key="8">
    <source>
        <dbReference type="ARBA" id="ARBA00022840"/>
    </source>
</evidence>
<evidence type="ECO:0000256" key="1">
    <source>
        <dbReference type="ARBA" id="ARBA00004496"/>
    </source>
</evidence>
<feature type="binding site" evidence="11">
    <location>
        <position position="181"/>
    </location>
    <ligand>
        <name>ATP</name>
        <dbReference type="ChEBI" id="CHEBI:30616"/>
    </ligand>
</feature>
<dbReference type="Pfam" id="PF00696">
    <property type="entry name" value="AA_kinase"/>
    <property type="match status" value="1"/>
</dbReference>
<dbReference type="CDD" id="cd04254">
    <property type="entry name" value="AAK_UMPK-PyrH-Ec"/>
    <property type="match status" value="1"/>
</dbReference>
<dbReference type="EC" id="2.7.4.22" evidence="11"/>
<dbReference type="RefSeq" id="WP_393991215.1">
    <property type="nucleotide sequence ID" value="NZ_JBAFVH010000002.1"/>
</dbReference>
<reference evidence="13 14" key="1">
    <citation type="submission" date="2024-02" db="EMBL/GenBank/DDBJ databases">
        <title>Expansion and revision of Xanthobacter and proposal of Roseixanthobacter gen. nov.</title>
        <authorList>
            <person name="Soltysiak M.P.M."/>
            <person name="Jalihal A."/>
            <person name="Ory A."/>
            <person name="Chrisophersen C."/>
            <person name="Lee A.D."/>
            <person name="Boulton J."/>
            <person name="Springer M."/>
        </authorList>
    </citation>
    <scope>NUCLEOTIDE SEQUENCE [LARGE SCALE GENOMIC DNA]</scope>
    <source>
        <strain evidence="13 14">23A</strain>
    </source>
</reference>
<keyword evidence="9 11" id="KW-0665">Pyrimidine biosynthesis</keyword>
<dbReference type="Gene3D" id="3.40.1160.10">
    <property type="entry name" value="Acetylglutamate kinase-like"/>
    <property type="match status" value="1"/>
</dbReference>
<comment type="caution">
    <text evidence="11">Lacks conserved residue(s) required for the propagation of feature annotation.</text>
</comment>
<organism evidence="13 14">
    <name type="scientific">Xanthobacter oligotrophicus</name>
    <dbReference type="NCBI Taxonomy" id="2607286"/>
    <lineage>
        <taxon>Bacteria</taxon>
        <taxon>Pseudomonadati</taxon>
        <taxon>Pseudomonadota</taxon>
        <taxon>Alphaproteobacteria</taxon>
        <taxon>Hyphomicrobiales</taxon>
        <taxon>Xanthobacteraceae</taxon>
        <taxon>Xanthobacter</taxon>
    </lineage>
</organism>
<evidence type="ECO:0000259" key="12">
    <source>
        <dbReference type="Pfam" id="PF00696"/>
    </source>
</evidence>
<accession>A0ABW6ZTS8</accession>
<comment type="pathway">
    <text evidence="2 11">Pyrimidine metabolism; CTP biosynthesis via de novo pathway; UDP from UMP (UMPK route): step 1/1.</text>
</comment>
<feature type="binding site" evidence="11">
    <location>
        <position position="74"/>
    </location>
    <ligand>
        <name>ATP</name>
        <dbReference type="ChEBI" id="CHEBI:30616"/>
    </ligand>
</feature>
<evidence type="ECO:0000256" key="6">
    <source>
        <dbReference type="ARBA" id="ARBA00022741"/>
    </source>
</evidence>
<comment type="function">
    <text evidence="11">Catalyzes the reversible phosphorylation of UMP to UDP.</text>
</comment>
<keyword evidence="6 11" id="KW-0547">Nucleotide-binding</keyword>
<feature type="binding site" evidence="11">
    <location>
        <position position="187"/>
    </location>
    <ligand>
        <name>ATP</name>
        <dbReference type="ChEBI" id="CHEBI:30616"/>
    </ligand>
</feature>
<evidence type="ECO:0000313" key="14">
    <source>
        <dbReference type="Proteomes" id="UP001604002"/>
    </source>
</evidence>
<evidence type="ECO:0000313" key="13">
    <source>
        <dbReference type="EMBL" id="MFG1371184.1"/>
    </source>
</evidence>
<evidence type="ECO:0000256" key="2">
    <source>
        <dbReference type="ARBA" id="ARBA00004791"/>
    </source>
</evidence>
<evidence type="ECO:0000256" key="4">
    <source>
        <dbReference type="ARBA" id="ARBA00022490"/>
    </source>
</evidence>
<evidence type="ECO:0000256" key="7">
    <source>
        <dbReference type="ARBA" id="ARBA00022777"/>
    </source>
</evidence>
<dbReference type="PANTHER" id="PTHR42833:SF4">
    <property type="entry name" value="URIDYLATE KINASE PUMPKIN, CHLOROPLASTIC"/>
    <property type="match status" value="1"/>
</dbReference>
<keyword evidence="7 11" id="KW-0418">Kinase</keyword>
<keyword evidence="8 11" id="KW-0067">ATP-binding</keyword>
<evidence type="ECO:0000256" key="3">
    <source>
        <dbReference type="ARBA" id="ARBA00007614"/>
    </source>
</evidence>
<dbReference type="GO" id="GO:0033862">
    <property type="term" value="F:UMP kinase activity"/>
    <property type="evidence" value="ECO:0007669"/>
    <property type="project" value="UniProtKB-EC"/>
</dbReference>
<gene>
    <name evidence="11 13" type="primary">pyrH</name>
    <name evidence="13" type="ORF">V5F32_03325</name>
</gene>